<keyword evidence="4 7" id="KW-0812">Transmembrane</keyword>
<feature type="region of interest" description="Disordered" evidence="8">
    <location>
        <begin position="1"/>
        <end position="28"/>
    </location>
</feature>
<feature type="domain" description="ABC transmembrane type-1" evidence="9">
    <location>
        <begin position="99"/>
        <end position="279"/>
    </location>
</feature>
<feature type="transmembrane region" description="Helical" evidence="7">
    <location>
        <begin position="260"/>
        <end position="281"/>
    </location>
</feature>
<evidence type="ECO:0000256" key="8">
    <source>
        <dbReference type="SAM" id="MobiDB-lite"/>
    </source>
</evidence>
<protein>
    <submittedName>
        <fullName evidence="10">ABC transporter permease</fullName>
    </submittedName>
</protein>
<dbReference type="InterPro" id="IPR035906">
    <property type="entry name" value="MetI-like_sf"/>
</dbReference>
<organism evidence="10 11">
    <name type="scientific">Nocardioides eburneus</name>
    <dbReference type="NCBI Taxonomy" id="3231482"/>
    <lineage>
        <taxon>Bacteria</taxon>
        <taxon>Bacillati</taxon>
        <taxon>Actinomycetota</taxon>
        <taxon>Actinomycetes</taxon>
        <taxon>Propionibacteriales</taxon>
        <taxon>Nocardioidaceae</taxon>
        <taxon>Nocardioides</taxon>
    </lineage>
</organism>
<evidence type="ECO:0000256" key="3">
    <source>
        <dbReference type="ARBA" id="ARBA00022475"/>
    </source>
</evidence>
<sequence length="295" mass="31628">MTTDLATDLTSTATTAPPTRTATKDGGVSAETDARVVRRRLGPGRRIRFAFWVGPTVLLAVWVIGSKTGLISEQVLSAPWTVVESAKTQWTDQDLLGDILASLKRAVIGLALGIAAGTVLALLSGLSRVGESLIDGPIQIKRSIPTLALIPLFIAWFGIGEQMKIITIALITLIPIYIHTHNGLRSIEGKYAELAETIGLRRGEFIRQVVLPGALPGFLLGMRFAVTSSLLGLVVVEQYNATSGIGHMMTLAQNYGQTDIIVVGLVIYGAFGFLADGAVRLTERKVLAWRRTLEG</sequence>
<keyword evidence="11" id="KW-1185">Reference proteome</keyword>
<evidence type="ECO:0000313" key="11">
    <source>
        <dbReference type="Proteomes" id="UP001556631"/>
    </source>
</evidence>
<evidence type="ECO:0000256" key="6">
    <source>
        <dbReference type="ARBA" id="ARBA00023136"/>
    </source>
</evidence>
<comment type="similarity">
    <text evidence="7">Belongs to the binding-protein-dependent transport system permease family.</text>
</comment>
<feature type="compositionally biased region" description="Low complexity" evidence="8">
    <location>
        <begin position="1"/>
        <end position="21"/>
    </location>
</feature>
<dbReference type="Gene3D" id="1.10.3720.10">
    <property type="entry name" value="MetI-like"/>
    <property type="match status" value="1"/>
</dbReference>
<dbReference type="CDD" id="cd06261">
    <property type="entry name" value="TM_PBP2"/>
    <property type="match status" value="1"/>
</dbReference>
<keyword evidence="3" id="KW-1003">Cell membrane</keyword>
<proteinExistence type="inferred from homology"/>
<keyword evidence="5 7" id="KW-1133">Transmembrane helix</keyword>
<reference evidence="10 11" key="1">
    <citation type="submission" date="2024-07" db="EMBL/GenBank/DDBJ databases">
        <authorList>
            <person name="Lee S."/>
            <person name="Kang M."/>
        </authorList>
    </citation>
    <scope>NUCLEOTIDE SEQUENCE [LARGE SCALE GENOMIC DNA]</scope>
    <source>
        <strain evidence="10 11">DS6</strain>
    </source>
</reference>
<evidence type="ECO:0000256" key="4">
    <source>
        <dbReference type="ARBA" id="ARBA00022692"/>
    </source>
</evidence>
<dbReference type="Proteomes" id="UP001556631">
    <property type="component" value="Unassembled WGS sequence"/>
</dbReference>
<feature type="transmembrane region" description="Helical" evidence="7">
    <location>
        <begin position="165"/>
        <end position="184"/>
    </location>
</feature>
<evidence type="ECO:0000259" key="9">
    <source>
        <dbReference type="PROSITE" id="PS50928"/>
    </source>
</evidence>
<evidence type="ECO:0000256" key="5">
    <source>
        <dbReference type="ARBA" id="ARBA00022989"/>
    </source>
</evidence>
<comment type="subcellular location">
    <subcellularLocation>
        <location evidence="1 7">Cell membrane</location>
        <topology evidence="1 7">Multi-pass membrane protein</topology>
    </subcellularLocation>
</comment>
<dbReference type="SUPFAM" id="SSF161098">
    <property type="entry name" value="MetI-like"/>
    <property type="match status" value="1"/>
</dbReference>
<dbReference type="PROSITE" id="PS50928">
    <property type="entry name" value="ABC_TM1"/>
    <property type="match status" value="1"/>
</dbReference>
<accession>A0ABV3T3D1</accession>
<feature type="transmembrane region" description="Helical" evidence="7">
    <location>
        <begin position="205"/>
        <end position="226"/>
    </location>
</feature>
<dbReference type="PANTHER" id="PTHR30151:SF38">
    <property type="entry name" value="ALIPHATIC SULFONATES TRANSPORT PERMEASE PROTEIN SSUC-RELATED"/>
    <property type="match status" value="1"/>
</dbReference>
<evidence type="ECO:0000256" key="7">
    <source>
        <dbReference type="RuleBase" id="RU363032"/>
    </source>
</evidence>
<keyword evidence="2 7" id="KW-0813">Transport</keyword>
<dbReference type="PANTHER" id="PTHR30151">
    <property type="entry name" value="ALKANE SULFONATE ABC TRANSPORTER-RELATED, MEMBRANE SUBUNIT"/>
    <property type="match status" value="1"/>
</dbReference>
<keyword evidence="6 7" id="KW-0472">Membrane</keyword>
<dbReference type="RefSeq" id="WP_367995676.1">
    <property type="nucleotide sequence ID" value="NZ_JBFPJR010000057.1"/>
</dbReference>
<evidence type="ECO:0000256" key="2">
    <source>
        <dbReference type="ARBA" id="ARBA00022448"/>
    </source>
</evidence>
<dbReference type="InterPro" id="IPR000515">
    <property type="entry name" value="MetI-like"/>
</dbReference>
<feature type="transmembrane region" description="Helical" evidence="7">
    <location>
        <begin position="47"/>
        <end position="65"/>
    </location>
</feature>
<gene>
    <name evidence="10" type="ORF">AB3X52_18995</name>
</gene>
<evidence type="ECO:0000256" key="1">
    <source>
        <dbReference type="ARBA" id="ARBA00004651"/>
    </source>
</evidence>
<dbReference type="EMBL" id="JBFPJR010000057">
    <property type="protein sequence ID" value="MEX0429710.1"/>
    <property type="molecule type" value="Genomic_DNA"/>
</dbReference>
<dbReference type="Pfam" id="PF00528">
    <property type="entry name" value="BPD_transp_1"/>
    <property type="match status" value="1"/>
</dbReference>
<comment type="caution">
    <text evidence="10">The sequence shown here is derived from an EMBL/GenBank/DDBJ whole genome shotgun (WGS) entry which is preliminary data.</text>
</comment>
<evidence type="ECO:0000313" key="10">
    <source>
        <dbReference type="EMBL" id="MEX0429710.1"/>
    </source>
</evidence>
<feature type="transmembrane region" description="Helical" evidence="7">
    <location>
        <begin position="106"/>
        <end position="123"/>
    </location>
</feature>
<name>A0ABV3T3D1_9ACTN</name>
<feature type="transmembrane region" description="Helical" evidence="7">
    <location>
        <begin position="143"/>
        <end position="159"/>
    </location>
</feature>